<dbReference type="EMBL" id="LSKU01000001">
    <property type="protein sequence ID" value="KXG42797.1"/>
    <property type="molecule type" value="Genomic_DNA"/>
</dbReference>
<comment type="caution">
    <text evidence="1">The sequence shown here is derived from an EMBL/GenBank/DDBJ whole genome shotgun (WGS) entry which is preliminary data.</text>
</comment>
<gene>
    <name evidence="1" type="ORF">U473_01175</name>
</gene>
<sequence length="85" mass="10191">MSLIYLIAKRKMQQKWLVLIFPSIKGKIKPSHRKEEKNESERFRNLFALAYFIFKHRYLDGYINGNTTEKGYQSNGRGYFTHESK</sequence>
<reference evidence="1 2" key="1">
    <citation type="submission" date="2016-02" db="EMBL/GenBank/DDBJ databases">
        <title>Draft Genome for Tepidibacillus decaturensis nov. sp. Strain Z9, an Anaerobic, Moderately Thermophilic and Heterotrophic Bacterium from Deep Subsurface of the Illinois Basin, USA.</title>
        <authorList>
            <person name="Dong Y."/>
            <person name="Chang J.Y."/>
            <person name="Sanford R."/>
            <person name="Fouke B.W."/>
        </authorList>
    </citation>
    <scope>NUCLEOTIDE SEQUENCE [LARGE SCALE GENOMIC DNA]</scope>
    <source>
        <strain evidence="1 2">Z9</strain>
    </source>
</reference>
<name>A0A135L1M1_9BACI</name>
<evidence type="ECO:0000313" key="2">
    <source>
        <dbReference type="Proteomes" id="UP000070352"/>
    </source>
</evidence>
<protein>
    <submittedName>
        <fullName evidence="1">Uncharacterized protein</fullName>
    </submittedName>
</protein>
<keyword evidence="2" id="KW-1185">Reference proteome</keyword>
<evidence type="ECO:0000313" key="1">
    <source>
        <dbReference type="EMBL" id="KXG42797.1"/>
    </source>
</evidence>
<dbReference type="Proteomes" id="UP000070352">
    <property type="component" value="Unassembled WGS sequence"/>
</dbReference>
<proteinExistence type="predicted"/>
<organism evidence="1 2">
    <name type="scientific">Tepidibacillus decaturensis</name>
    <dbReference type="NCBI Taxonomy" id="1413211"/>
    <lineage>
        <taxon>Bacteria</taxon>
        <taxon>Bacillati</taxon>
        <taxon>Bacillota</taxon>
        <taxon>Bacilli</taxon>
        <taxon>Bacillales</taxon>
        <taxon>Bacillaceae</taxon>
        <taxon>Tepidibacillus</taxon>
    </lineage>
</organism>
<dbReference type="AlphaFoldDB" id="A0A135L1M1"/>
<accession>A0A135L1M1</accession>